<accession>A0ABW8AJN3</accession>
<keyword evidence="2" id="KW-1185">Reference proteome</keyword>
<sequence length="123" mass="14070">MRTQFHFWPTAEGKGYDAWDVARLIELSLNLPVHDVPVDALTEVDTNYWSEPDPTVRWVVGHARLIRDVDTGYPIILRPDGCVMDGMHRVCRALLEDRPTIAARRFTVLPEPDHRNVALTDLP</sequence>
<comment type="caution">
    <text evidence="1">The sequence shown here is derived from an EMBL/GenBank/DDBJ whole genome shotgun (WGS) entry which is preliminary data.</text>
</comment>
<dbReference type="RefSeq" id="WP_398276426.1">
    <property type="nucleotide sequence ID" value="NZ_JBITLV010000001.1"/>
</dbReference>
<evidence type="ECO:0000313" key="1">
    <source>
        <dbReference type="EMBL" id="MFI7586564.1"/>
    </source>
</evidence>
<proteinExistence type="predicted"/>
<dbReference type="Proteomes" id="UP001612915">
    <property type="component" value="Unassembled WGS sequence"/>
</dbReference>
<evidence type="ECO:0000313" key="2">
    <source>
        <dbReference type="Proteomes" id="UP001612915"/>
    </source>
</evidence>
<reference evidence="1 2" key="1">
    <citation type="submission" date="2024-10" db="EMBL/GenBank/DDBJ databases">
        <title>The Natural Products Discovery Center: Release of the First 8490 Sequenced Strains for Exploring Actinobacteria Biosynthetic Diversity.</title>
        <authorList>
            <person name="Kalkreuter E."/>
            <person name="Kautsar S.A."/>
            <person name="Yang D."/>
            <person name="Bader C.D."/>
            <person name="Teijaro C.N."/>
            <person name="Fluegel L."/>
            <person name="Davis C.M."/>
            <person name="Simpson J.R."/>
            <person name="Lauterbach L."/>
            <person name="Steele A.D."/>
            <person name="Gui C."/>
            <person name="Meng S."/>
            <person name="Li G."/>
            <person name="Viehrig K."/>
            <person name="Ye F."/>
            <person name="Su P."/>
            <person name="Kiefer A.F."/>
            <person name="Nichols A."/>
            <person name="Cepeda A.J."/>
            <person name="Yan W."/>
            <person name="Fan B."/>
            <person name="Jiang Y."/>
            <person name="Adhikari A."/>
            <person name="Zheng C.-J."/>
            <person name="Schuster L."/>
            <person name="Cowan T.M."/>
            <person name="Smanski M.J."/>
            <person name="Chevrette M.G."/>
            <person name="De Carvalho L.P.S."/>
            <person name="Shen B."/>
        </authorList>
    </citation>
    <scope>NUCLEOTIDE SEQUENCE [LARGE SCALE GENOMIC DNA]</scope>
    <source>
        <strain evidence="1 2">NPDC049639</strain>
    </source>
</reference>
<evidence type="ECO:0008006" key="3">
    <source>
        <dbReference type="Google" id="ProtNLM"/>
    </source>
</evidence>
<dbReference type="EMBL" id="JBITLV010000001">
    <property type="protein sequence ID" value="MFI7586564.1"/>
    <property type="molecule type" value="Genomic_DNA"/>
</dbReference>
<gene>
    <name evidence="1" type="ORF">ACIB24_05760</name>
</gene>
<organism evidence="1 2">
    <name type="scientific">Spongisporangium articulatum</name>
    <dbReference type="NCBI Taxonomy" id="3362603"/>
    <lineage>
        <taxon>Bacteria</taxon>
        <taxon>Bacillati</taxon>
        <taxon>Actinomycetota</taxon>
        <taxon>Actinomycetes</taxon>
        <taxon>Kineosporiales</taxon>
        <taxon>Kineosporiaceae</taxon>
        <taxon>Spongisporangium</taxon>
    </lineage>
</organism>
<name>A0ABW8AJN3_9ACTN</name>
<protein>
    <recommendedName>
        <fullName evidence="3">ParB-like nuclease domain-containing protein</fullName>
    </recommendedName>
</protein>